<dbReference type="Gene3D" id="2.40.30.10">
    <property type="entry name" value="Translation factors"/>
    <property type="match status" value="1"/>
</dbReference>
<dbReference type="InterPro" id="IPR017938">
    <property type="entry name" value="Riboflavin_synthase-like_b-brl"/>
</dbReference>
<dbReference type="Proteomes" id="UP000054097">
    <property type="component" value="Unassembled WGS sequence"/>
</dbReference>
<evidence type="ECO:0000256" key="6">
    <source>
        <dbReference type="ARBA" id="ARBA00022692"/>
    </source>
</evidence>
<evidence type="ECO:0000313" key="17">
    <source>
        <dbReference type="EMBL" id="KIM25520.1"/>
    </source>
</evidence>
<keyword evidence="12" id="KW-0325">Glycoprotein</keyword>
<dbReference type="SUPFAM" id="SSF52343">
    <property type="entry name" value="Ferredoxin reductase-like, C-terminal NADP-linked domain"/>
    <property type="match status" value="1"/>
</dbReference>
<evidence type="ECO:0000313" key="18">
    <source>
        <dbReference type="Proteomes" id="UP000054097"/>
    </source>
</evidence>
<evidence type="ECO:0000256" key="10">
    <source>
        <dbReference type="ARBA" id="ARBA00023065"/>
    </source>
</evidence>
<dbReference type="InterPro" id="IPR013130">
    <property type="entry name" value="Fe3_Rdtase_TM_dom"/>
</dbReference>
<keyword evidence="18" id="KW-1185">Reference proteome</keyword>
<keyword evidence="8 15" id="KW-1133">Transmembrane helix</keyword>
<evidence type="ECO:0000256" key="2">
    <source>
        <dbReference type="ARBA" id="ARBA00006278"/>
    </source>
</evidence>
<proteinExistence type="inferred from homology"/>
<evidence type="ECO:0000259" key="16">
    <source>
        <dbReference type="PROSITE" id="PS51384"/>
    </source>
</evidence>
<dbReference type="AlphaFoldDB" id="A0A0C3ALQ8"/>
<keyword evidence="4" id="KW-0813">Transport</keyword>
<dbReference type="Pfam" id="PF08030">
    <property type="entry name" value="NAD_binding_6"/>
    <property type="match status" value="1"/>
</dbReference>
<reference evidence="18" key="2">
    <citation type="submission" date="2015-01" db="EMBL/GenBank/DDBJ databases">
        <title>Evolutionary Origins and Diversification of the Mycorrhizal Mutualists.</title>
        <authorList>
            <consortium name="DOE Joint Genome Institute"/>
            <consortium name="Mycorrhizal Genomics Consortium"/>
            <person name="Kohler A."/>
            <person name="Kuo A."/>
            <person name="Nagy L.G."/>
            <person name="Floudas D."/>
            <person name="Copeland A."/>
            <person name="Barry K.W."/>
            <person name="Cichocki N."/>
            <person name="Veneault-Fourrey C."/>
            <person name="LaButti K."/>
            <person name="Lindquist E.A."/>
            <person name="Lipzen A."/>
            <person name="Lundell T."/>
            <person name="Morin E."/>
            <person name="Murat C."/>
            <person name="Riley R."/>
            <person name="Ohm R."/>
            <person name="Sun H."/>
            <person name="Tunlid A."/>
            <person name="Henrissat B."/>
            <person name="Grigoriev I.V."/>
            <person name="Hibbett D.S."/>
            <person name="Martin F."/>
        </authorList>
    </citation>
    <scope>NUCLEOTIDE SEQUENCE [LARGE SCALE GENOMIC DNA]</scope>
    <source>
        <strain evidence="18">MAFF 305830</strain>
    </source>
</reference>
<keyword evidence="5" id="KW-1003">Cell membrane</keyword>
<comment type="similarity">
    <text evidence="2">Belongs to the ferric reductase (FRE) family.</text>
</comment>
<sequence>MSATAHAAPAPSSSASASAGSSGGHGSTTPAYLNTPYRAYQLWQRAEYPKQVWYFVGAGLGALVLCNLFYILRVRLRKGKLMENRHITTGDNEKHTGVGRGPASWRRLPLAIDSAFKIVAFRWTVPYGLNYVLSLSEVFFTVGYLTALMIWTFIYSYGGQEAFWTQRAGAIAYWQFPLLPLLAGKNNFITFVTGISYEKINIMHRAVARTLFILVLLHAFTKAETFTADKLAAQNYLTGTMAAVAIGAIFLTSLRPVRTHAFELFLILHICLIAIFLAGLYFHQPKNALFIWLFIGFWGFDRVTRGLRLFFINRGMPKAHDAIVEAISTDSVRLVLPNRHITWKAGQHVFLILPGVSNIPFEAHPFTIANIPDRDGKGKKKVTDLVFYIRAMDGFTRKLHDYAAAHQGSTVSAFVDGPYGVPPPVNTFTTVVLIAGGSGASFTVPLLLDIISAARHQKTPVKRVMFIWSVKNSADLKWASEVITSAANNVPGTLDLDLRIHVTGAGGLVPTLGHGSEERMPITPTSPVEKSGSTKGSHAEIAHIEEVSTQGGHSTLTRDTSVYKTRFGRPNIPAMIREEIEASTGPVSVNACGPSRLTKAVRATLRSGPAGPSAVLRGTAPVSMYIENFGAVRSSK</sequence>
<dbReference type="GO" id="GO:0006879">
    <property type="term" value="P:intracellular iron ion homeostasis"/>
    <property type="evidence" value="ECO:0007669"/>
    <property type="project" value="TreeGrafter"/>
</dbReference>
<evidence type="ECO:0000256" key="12">
    <source>
        <dbReference type="ARBA" id="ARBA00023180"/>
    </source>
</evidence>
<organism evidence="17 18">
    <name type="scientific">Serendipita vermifera MAFF 305830</name>
    <dbReference type="NCBI Taxonomy" id="933852"/>
    <lineage>
        <taxon>Eukaryota</taxon>
        <taxon>Fungi</taxon>
        <taxon>Dikarya</taxon>
        <taxon>Basidiomycota</taxon>
        <taxon>Agaricomycotina</taxon>
        <taxon>Agaricomycetes</taxon>
        <taxon>Sebacinales</taxon>
        <taxon>Serendipitaceae</taxon>
        <taxon>Serendipita</taxon>
    </lineage>
</organism>
<dbReference type="InterPro" id="IPR039261">
    <property type="entry name" value="FNR_nucleotide-bd"/>
</dbReference>
<dbReference type="InterPro" id="IPR051410">
    <property type="entry name" value="Ferric/Cupric_Reductase"/>
</dbReference>
<dbReference type="InterPro" id="IPR013112">
    <property type="entry name" value="FAD-bd_8"/>
</dbReference>
<feature type="transmembrane region" description="Helical" evidence="15">
    <location>
        <begin position="202"/>
        <end position="221"/>
    </location>
</feature>
<dbReference type="OrthoDB" id="4494341at2759"/>
<dbReference type="GO" id="GO:0006826">
    <property type="term" value="P:iron ion transport"/>
    <property type="evidence" value="ECO:0007669"/>
    <property type="project" value="TreeGrafter"/>
</dbReference>
<dbReference type="SFLD" id="SFLDS00052">
    <property type="entry name" value="Ferric_Reductase_Domain"/>
    <property type="match status" value="1"/>
</dbReference>
<evidence type="ECO:0000256" key="7">
    <source>
        <dbReference type="ARBA" id="ARBA00022982"/>
    </source>
</evidence>
<dbReference type="GO" id="GO:0015677">
    <property type="term" value="P:copper ion import"/>
    <property type="evidence" value="ECO:0007669"/>
    <property type="project" value="TreeGrafter"/>
</dbReference>
<dbReference type="Gene3D" id="3.40.50.80">
    <property type="entry name" value="Nucleotide-binding domain of ferredoxin-NADP reductase (FNR) module"/>
    <property type="match status" value="1"/>
</dbReference>
<dbReference type="GO" id="GO:0052851">
    <property type="term" value="F:ferric-chelate reductase (NADPH) activity"/>
    <property type="evidence" value="ECO:0007669"/>
    <property type="project" value="UniProtKB-EC"/>
</dbReference>
<feature type="transmembrane region" description="Helical" evidence="15">
    <location>
        <begin position="174"/>
        <end position="195"/>
    </location>
</feature>
<dbReference type="InterPro" id="IPR017927">
    <property type="entry name" value="FAD-bd_FR_type"/>
</dbReference>
<dbReference type="SFLD" id="SFLDG01168">
    <property type="entry name" value="Ferric_reductase_subgroup_(FRE"/>
    <property type="match status" value="1"/>
</dbReference>
<comment type="subcellular location">
    <subcellularLocation>
        <location evidence="1">Cell membrane</location>
        <topology evidence="1">Multi-pass membrane protein</topology>
    </subcellularLocation>
</comment>
<keyword evidence="10" id="KW-0406">Ion transport</keyword>
<keyword evidence="9" id="KW-0560">Oxidoreductase</keyword>
<evidence type="ECO:0000256" key="1">
    <source>
        <dbReference type="ARBA" id="ARBA00004651"/>
    </source>
</evidence>
<dbReference type="PANTHER" id="PTHR32361">
    <property type="entry name" value="FERRIC/CUPRIC REDUCTASE TRANSMEMBRANE COMPONENT"/>
    <property type="match status" value="1"/>
</dbReference>
<evidence type="ECO:0000256" key="3">
    <source>
        <dbReference type="ARBA" id="ARBA00012668"/>
    </source>
</evidence>
<reference evidence="17 18" key="1">
    <citation type="submission" date="2014-04" db="EMBL/GenBank/DDBJ databases">
        <authorList>
            <consortium name="DOE Joint Genome Institute"/>
            <person name="Kuo A."/>
            <person name="Zuccaro A."/>
            <person name="Kohler A."/>
            <person name="Nagy L.G."/>
            <person name="Floudas D."/>
            <person name="Copeland A."/>
            <person name="Barry K.W."/>
            <person name="Cichocki N."/>
            <person name="Veneault-Fourrey C."/>
            <person name="LaButti K."/>
            <person name="Lindquist E.A."/>
            <person name="Lipzen A."/>
            <person name="Lundell T."/>
            <person name="Morin E."/>
            <person name="Murat C."/>
            <person name="Sun H."/>
            <person name="Tunlid A."/>
            <person name="Henrissat B."/>
            <person name="Grigoriev I.V."/>
            <person name="Hibbett D.S."/>
            <person name="Martin F."/>
            <person name="Nordberg H.P."/>
            <person name="Cantor M.N."/>
            <person name="Hua S.X."/>
        </authorList>
    </citation>
    <scope>NUCLEOTIDE SEQUENCE [LARGE SCALE GENOMIC DNA]</scope>
    <source>
        <strain evidence="17 18">MAFF 305830</strain>
    </source>
</reference>
<dbReference type="HOGENOM" id="CLU_010365_6_1_1"/>
<name>A0A0C3ALQ8_SERVB</name>
<accession>A0A0C3ALQ8</accession>
<dbReference type="GO" id="GO:0005886">
    <property type="term" value="C:plasma membrane"/>
    <property type="evidence" value="ECO:0007669"/>
    <property type="project" value="UniProtKB-SubCell"/>
</dbReference>
<feature type="region of interest" description="Disordered" evidence="14">
    <location>
        <begin position="509"/>
        <end position="534"/>
    </location>
</feature>
<dbReference type="PROSITE" id="PS51384">
    <property type="entry name" value="FAD_FR"/>
    <property type="match status" value="1"/>
</dbReference>
<evidence type="ECO:0000256" key="4">
    <source>
        <dbReference type="ARBA" id="ARBA00022448"/>
    </source>
</evidence>
<dbReference type="InterPro" id="IPR013121">
    <property type="entry name" value="Fe_red_NAD-bd_6"/>
</dbReference>
<dbReference type="SUPFAM" id="SSF63380">
    <property type="entry name" value="Riboflavin synthase domain-like"/>
    <property type="match status" value="1"/>
</dbReference>
<evidence type="ECO:0000256" key="9">
    <source>
        <dbReference type="ARBA" id="ARBA00023002"/>
    </source>
</evidence>
<gene>
    <name evidence="17" type="ORF">M408DRAFT_315075</name>
</gene>
<evidence type="ECO:0000256" key="14">
    <source>
        <dbReference type="SAM" id="MobiDB-lite"/>
    </source>
</evidence>
<feature type="compositionally biased region" description="Low complexity" evidence="14">
    <location>
        <begin position="1"/>
        <end position="20"/>
    </location>
</feature>
<comment type="catalytic activity">
    <reaction evidence="13">
        <text>2 a Fe(II)-siderophore + NADP(+) + H(+) = 2 a Fe(III)-siderophore + NADPH</text>
        <dbReference type="Rhea" id="RHEA:28795"/>
        <dbReference type="Rhea" id="RHEA-COMP:11342"/>
        <dbReference type="Rhea" id="RHEA-COMP:11344"/>
        <dbReference type="ChEBI" id="CHEBI:15378"/>
        <dbReference type="ChEBI" id="CHEBI:29033"/>
        <dbReference type="ChEBI" id="CHEBI:29034"/>
        <dbReference type="ChEBI" id="CHEBI:57783"/>
        <dbReference type="ChEBI" id="CHEBI:58349"/>
        <dbReference type="EC" id="1.16.1.9"/>
    </reaction>
</comment>
<feature type="transmembrane region" description="Helical" evidence="15">
    <location>
        <begin position="131"/>
        <end position="154"/>
    </location>
</feature>
<feature type="domain" description="FAD-binding FR-type" evidence="16">
    <location>
        <begin position="296"/>
        <end position="425"/>
    </location>
</feature>
<dbReference type="Pfam" id="PF08022">
    <property type="entry name" value="FAD_binding_8"/>
    <property type="match status" value="1"/>
</dbReference>
<feature type="compositionally biased region" description="Polar residues" evidence="14">
    <location>
        <begin position="523"/>
        <end position="534"/>
    </location>
</feature>
<keyword evidence="11 15" id="KW-0472">Membrane</keyword>
<dbReference type="EMBL" id="KN824313">
    <property type="protein sequence ID" value="KIM25520.1"/>
    <property type="molecule type" value="Genomic_DNA"/>
</dbReference>
<evidence type="ECO:0000256" key="15">
    <source>
        <dbReference type="SAM" id="Phobius"/>
    </source>
</evidence>
<feature type="region of interest" description="Disordered" evidence="14">
    <location>
        <begin position="1"/>
        <end position="25"/>
    </location>
</feature>
<keyword evidence="7" id="KW-0249">Electron transport</keyword>
<evidence type="ECO:0000256" key="5">
    <source>
        <dbReference type="ARBA" id="ARBA00022475"/>
    </source>
</evidence>
<dbReference type="Pfam" id="PF01794">
    <property type="entry name" value="Ferric_reduct"/>
    <property type="match status" value="1"/>
</dbReference>
<dbReference type="STRING" id="933852.A0A0C3ALQ8"/>
<feature type="transmembrane region" description="Helical" evidence="15">
    <location>
        <begin position="233"/>
        <end position="252"/>
    </location>
</feature>
<evidence type="ECO:0000256" key="8">
    <source>
        <dbReference type="ARBA" id="ARBA00022989"/>
    </source>
</evidence>
<evidence type="ECO:0000256" key="11">
    <source>
        <dbReference type="ARBA" id="ARBA00023136"/>
    </source>
</evidence>
<dbReference type="PANTHER" id="PTHR32361:SF9">
    <property type="entry name" value="FERRIC REDUCTASE TRANSMEMBRANE COMPONENT 3-RELATED"/>
    <property type="match status" value="1"/>
</dbReference>
<feature type="transmembrane region" description="Helical" evidence="15">
    <location>
        <begin position="264"/>
        <end position="283"/>
    </location>
</feature>
<evidence type="ECO:0000256" key="13">
    <source>
        <dbReference type="ARBA" id="ARBA00048483"/>
    </source>
</evidence>
<dbReference type="EC" id="1.16.1.9" evidence="3"/>
<dbReference type="CDD" id="cd06186">
    <property type="entry name" value="NOX_Duox_like_FAD_NADP"/>
    <property type="match status" value="1"/>
</dbReference>
<feature type="transmembrane region" description="Helical" evidence="15">
    <location>
        <begin position="52"/>
        <end position="72"/>
    </location>
</feature>
<keyword evidence="6 15" id="KW-0812">Transmembrane</keyword>
<protein>
    <recommendedName>
        <fullName evidence="3">ferric-chelate reductase (NADPH)</fullName>
        <ecNumber evidence="3">1.16.1.9</ecNumber>
    </recommendedName>
</protein>